<dbReference type="PANTHER" id="PTHR46847:SF1">
    <property type="entry name" value="D-ALLOSE-BINDING PERIPLASMIC PROTEIN-RELATED"/>
    <property type="match status" value="1"/>
</dbReference>
<evidence type="ECO:0000256" key="2">
    <source>
        <dbReference type="ARBA" id="ARBA00007639"/>
    </source>
</evidence>
<dbReference type="InterPro" id="IPR028082">
    <property type="entry name" value="Peripla_BP_I"/>
</dbReference>
<evidence type="ECO:0000256" key="3">
    <source>
        <dbReference type="ARBA" id="ARBA00022729"/>
    </source>
</evidence>
<dbReference type="AlphaFoldDB" id="A0A923HE28"/>
<feature type="domain" description="Periplasmic binding protein" evidence="4">
    <location>
        <begin position="33"/>
        <end position="291"/>
    </location>
</feature>
<dbReference type="EMBL" id="JACOFV010000010">
    <property type="protein sequence ID" value="MBC3862867.1"/>
    <property type="molecule type" value="Genomic_DNA"/>
</dbReference>
<dbReference type="PANTHER" id="PTHR46847">
    <property type="entry name" value="D-ALLOSE-BINDING PERIPLASMIC PROTEIN-RELATED"/>
    <property type="match status" value="1"/>
</dbReference>
<accession>A0A923HE28</accession>
<dbReference type="Gene3D" id="3.40.50.2300">
    <property type="match status" value="2"/>
</dbReference>
<dbReference type="Proteomes" id="UP000634011">
    <property type="component" value="Unassembled WGS sequence"/>
</dbReference>
<comment type="similarity">
    <text evidence="2">Belongs to the bacterial solute-binding protein 2 family.</text>
</comment>
<evidence type="ECO:0000259" key="4">
    <source>
        <dbReference type="Pfam" id="PF13407"/>
    </source>
</evidence>
<keyword evidence="3" id="KW-0732">Signal</keyword>
<protein>
    <submittedName>
        <fullName evidence="5">Substrate-binding domain-containing protein</fullName>
    </submittedName>
</protein>
<evidence type="ECO:0000313" key="5">
    <source>
        <dbReference type="EMBL" id="MBC3862867.1"/>
    </source>
</evidence>
<dbReference type="InterPro" id="IPR025997">
    <property type="entry name" value="SBP_2_dom"/>
</dbReference>
<comment type="caution">
    <text evidence="5">The sequence shown here is derived from an EMBL/GenBank/DDBJ whole genome shotgun (WGS) entry which is preliminary data.</text>
</comment>
<comment type="subcellular location">
    <subcellularLocation>
        <location evidence="1">Cell envelope</location>
    </subcellularLocation>
</comment>
<organism evidence="5 6">
    <name type="scientific">Undibacterium jejuense</name>
    <dbReference type="NCBI Taxonomy" id="1344949"/>
    <lineage>
        <taxon>Bacteria</taxon>
        <taxon>Pseudomonadati</taxon>
        <taxon>Pseudomonadota</taxon>
        <taxon>Betaproteobacteria</taxon>
        <taxon>Burkholderiales</taxon>
        <taxon>Oxalobacteraceae</taxon>
        <taxon>Undibacterium</taxon>
    </lineage>
</organism>
<dbReference type="SUPFAM" id="SSF53822">
    <property type="entry name" value="Periplasmic binding protein-like I"/>
    <property type="match status" value="1"/>
</dbReference>
<dbReference type="RefSeq" id="WP_186912809.1">
    <property type="nucleotide sequence ID" value="NZ_JACOFV010000010.1"/>
</dbReference>
<proteinExistence type="inferred from homology"/>
<evidence type="ECO:0000256" key="1">
    <source>
        <dbReference type="ARBA" id="ARBA00004196"/>
    </source>
</evidence>
<gene>
    <name evidence="5" type="ORF">H8K32_12195</name>
</gene>
<name>A0A923HE28_9BURK</name>
<dbReference type="Pfam" id="PF13407">
    <property type="entry name" value="Peripla_BP_4"/>
    <property type="match status" value="1"/>
</dbReference>
<sequence length="326" mass="35188">MRFSFWSQLLKLGIACLVSTTLCFPVFATEKLIVYVTPGLDLPFWRTLGHGVQASATANGYQYEVFDSKNSDANQMAHVKAAIAKGAAGIVISPTDSKSAFEILAVASQAKVPVVIADIGTNGGEFVSYVKSDNYKGAYGVGVALAAAMKERGWTNEQFAMCTISLARKNGQDRTNGFRDAMKEAGLTNMVAIKQMQTYTIEETYGFVTELLATYPKLRGLFIEVDKPTLGALNALKDKRKSMDILVGSFDGIPEFVDFLKGGSLVAVGMQQPYLIGSKAADALFEAIKGQTPPKQIVVPILIATNKNINELLPTANKTVFGLEMK</sequence>
<reference evidence="5" key="1">
    <citation type="submission" date="2020-08" db="EMBL/GenBank/DDBJ databases">
        <title>Novel species isolated from subtropical streams in China.</title>
        <authorList>
            <person name="Lu H."/>
        </authorList>
    </citation>
    <scope>NUCLEOTIDE SEQUENCE</scope>
    <source>
        <strain evidence="5">KACC 12607</strain>
    </source>
</reference>
<keyword evidence="6" id="KW-1185">Reference proteome</keyword>
<evidence type="ECO:0000313" key="6">
    <source>
        <dbReference type="Proteomes" id="UP000634011"/>
    </source>
</evidence>
<dbReference type="GO" id="GO:0030313">
    <property type="term" value="C:cell envelope"/>
    <property type="evidence" value="ECO:0007669"/>
    <property type="project" value="UniProtKB-SubCell"/>
</dbReference>
<dbReference type="GO" id="GO:0030246">
    <property type="term" value="F:carbohydrate binding"/>
    <property type="evidence" value="ECO:0007669"/>
    <property type="project" value="UniProtKB-ARBA"/>
</dbReference>